<organism evidence="1 2">
    <name type="scientific">Vreelandella olivaria</name>
    <dbReference type="NCBI Taxonomy" id="390919"/>
    <lineage>
        <taxon>Bacteria</taxon>
        <taxon>Pseudomonadati</taxon>
        <taxon>Pseudomonadota</taxon>
        <taxon>Gammaproteobacteria</taxon>
        <taxon>Oceanospirillales</taxon>
        <taxon>Halomonadaceae</taxon>
        <taxon>Vreelandella</taxon>
    </lineage>
</organism>
<evidence type="ECO:0000313" key="1">
    <source>
        <dbReference type="EMBL" id="BBI51159.1"/>
    </source>
</evidence>
<sequence>MHGITTTVRSFTVFQVIGMPMAEKIAISPVWLPAEASDLPEGVTVEDLRKVSVKD</sequence>
<name>A0ABM7GKG7_9GAMM</name>
<proteinExistence type="predicted"/>
<reference evidence="2" key="1">
    <citation type="journal article" date="2019" name="Microbiol. Resour. Announc.">
        <title>Complete Genome Sequence of Halomonas olivaria, a Moderately Halophilic Bacterium Isolated from Olive Processing Effluents, Obtained by Nanopore Sequencing.</title>
        <authorList>
            <person name="Nagata S."/>
            <person name="Ii K.M."/>
            <person name="Tsukimi T."/>
            <person name="Miura M.C."/>
            <person name="Galipon J."/>
            <person name="Arakawa K."/>
        </authorList>
    </citation>
    <scope>NUCLEOTIDE SEQUENCE [LARGE SCALE GENOMIC DNA]</scope>
    <source>
        <strain evidence="2">TYRC17</strain>
    </source>
</reference>
<dbReference type="Proteomes" id="UP000289555">
    <property type="component" value="Chromosome"/>
</dbReference>
<evidence type="ECO:0000313" key="2">
    <source>
        <dbReference type="Proteomes" id="UP000289555"/>
    </source>
</evidence>
<protein>
    <submittedName>
        <fullName evidence="1">Uncharacterized protein</fullName>
    </submittedName>
</protein>
<gene>
    <name evidence="1" type="ORF">HORIV_35800</name>
</gene>
<accession>A0ABM7GKG7</accession>
<keyword evidence="2" id="KW-1185">Reference proteome</keyword>
<dbReference type="EMBL" id="AP019416">
    <property type="protein sequence ID" value="BBI51159.1"/>
    <property type="molecule type" value="Genomic_DNA"/>
</dbReference>